<accession>A0A1I3RDL7</accession>
<dbReference type="STRING" id="1121003.SAMN03080618_03003"/>
<evidence type="ECO:0000313" key="4">
    <source>
        <dbReference type="Proteomes" id="UP000242763"/>
    </source>
</evidence>
<gene>
    <name evidence="3" type="ORF">SAMN03080618_03003</name>
</gene>
<dbReference type="SUPFAM" id="SSF51905">
    <property type="entry name" value="FAD/NAD(P)-binding domain"/>
    <property type="match status" value="1"/>
</dbReference>
<dbReference type="Pfam" id="PF01266">
    <property type="entry name" value="DAO"/>
    <property type="match status" value="1"/>
</dbReference>
<dbReference type="RefSeq" id="WP_091523956.1">
    <property type="nucleotide sequence ID" value="NZ_FORF01000019.1"/>
</dbReference>
<evidence type="ECO:0000259" key="2">
    <source>
        <dbReference type="Pfam" id="PF01266"/>
    </source>
</evidence>
<sequence length="383" mass="41434">MRFTGEHVDYVVIGAGIAGASVAAELAANGSVLLIERENQPGYHTTGRSAALFSQVYGPDQIRALSRASSRFYQNPPPGFTEHQLVHRRPVALMGRSDQADTVHAEFEQVRGRGDVSLITGNQLREMMPLLREGYAACALLENDSADIEVHALHQGYLRQLRERGGQLRTTSEVLGLSNANGCWSIETNQGRSYASTVINTAGAWADEIAGLAGTSRVGLVPKRRTALIVDAPEGHADNQWPMVVDIDEQFYLKPDAGKLLLSPADETPSPPCDAQPEEIDIAICIDRVQQAFDLDVRHIGNRWAGLRSFVADGVPVVGYADDVPGFFWLAGQGGYGIQTAPAMARVAAALIKDDQIPDDIAEEGVEIARLSPLRRTLTSEVT</sequence>
<dbReference type="PANTHER" id="PTHR13847">
    <property type="entry name" value="SARCOSINE DEHYDROGENASE-RELATED"/>
    <property type="match status" value="1"/>
</dbReference>
<dbReference type="OrthoDB" id="7421214at2"/>
<evidence type="ECO:0000256" key="1">
    <source>
        <dbReference type="ARBA" id="ARBA00023002"/>
    </source>
</evidence>
<dbReference type="Gene3D" id="3.50.50.60">
    <property type="entry name" value="FAD/NAD(P)-binding domain"/>
    <property type="match status" value="1"/>
</dbReference>
<keyword evidence="4" id="KW-1185">Reference proteome</keyword>
<dbReference type="InterPro" id="IPR006076">
    <property type="entry name" value="FAD-dep_OxRdtase"/>
</dbReference>
<dbReference type="EMBL" id="FORF01000019">
    <property type="protein sequence ID" value="SFJ44754.1"/>
    <property type="molecule type" value="Genomic_DNA"/>
</dbReference>
<dbReference type="GO" id="GO:0005737">
    <property type="term" value="C:cytoplasm"/>
    <property type="evidence" value="ECO:0007669"/>
    <property type="project" value="TreeGrafter"/>
</dbReference>
<keyword evidence="1" id="KW-0560">Oxidoreductase</keyword>
<proteinExistence type="predicted"/>
<reference evidence="4" key="1">
    <citation type="submission" date="2016-10" db="EMBL/GenBank/DDBJ databases">
        <authorList>
            <person name="Varghese N."/>
            <person name="Submissions S."/>
        </authorList>
    </citation>
    <scope>NUCLEOTIDE SEQUENCE [LARGE SCALE GENOMIC DNA]</scope>
    <source>
        <strain evidence="4">DSM 21857</strain>
    </source>
</reference>
<evidence type="ECO:0000313" key="3">
    <source>
        <dbReference type="EMBL" id="SFJ44754.1"/>
    </source>
</evidence>
<organism evidence="3 4">
    <name type="scientific">Aquamicrobium aerolatum DSM 21857</name>
    <dbReference type="NCBI Taxonomy" id="1121003"/>
    <lineage>
        <taxon>Bacteria</taxon>
        <taxon>Pseudomonadati</taxon>
        <taxon>Pseudomonadota</taxon>
        <taxon>Alphaproteobacteria</taxon>
        <taxon>Hyphomicrobiales</taxon>
        <taxon>Phyllobacteriaceae</taxon>
        <taxon>Aerobium</taxon>
    </lineage>
</organism>
<dbReference type="AlphaFoldDB" id="A0A1I3RDL7"/>
<dbReference type="PANTHER" id="PTHR13847:SF287">
    <property type="entry name" value="FAD-DEPENDENT OXIDOREDUCTASE DOMAIN-CONTAINING PROTEIN 1"/>
    <property type="match status" value="1"/>
</dbReference>
<protein>
    <submittedName>
        <fullName evidence="3">Glycine/D-amino acid oxidase</fullName>
    </submittedName>
</protein>
<dbReference type="Gene3D" id="3.30.9.10">
    <property type="entry name" value="D-Amino Acid Oxidase, subunit A, domain 2"/>
    <property type="match status" value="1"/>
</dbReference>
<dbReference type="InterPro" id="IPR036188">
    <property type="entry name" value="FAD/NAD-bd_sf"/>
</dbReference>
<feature type="domain" description="FAD dependent oxidoreductase" evidence="2">
    <location>
        <begin position="9"/>
        <end position="351"/>
    </location>
</feature>
<dbReference type="GO" id="GO:0016491">
    <property type="term" value="F:oxidoreductase activity"/>
    <property type="evidence" value="ECO:0007669"/>
    <property type="project" value="UniProtKB-KW"/>
</dbReference>
<name>A0A1I3RDL7_9HYPH</name>
<dbReference type="Proteomes" id="UP000242763">
    <property type="component" value="Unassembled WGS sequence"/>
</dbReference>